<dbReference type="EMBL" id="JAXCGZ010000279">
    <property type="protein sequence ID" value="KAK7086250.1"/>
    <property type="molecule type" value="Genomic_DNA"/>
</dbReference>
<protein>
    <submittedName>
        <fullName evidence="2">Uncharacterized protein</fullName>
    </submittedName>
</protein>
<evidence type="ECO:0000313" key="2">
    <source>
        <dbReference type="EMBL" id="KAK7086250.1"/>
    </source>
</evidence>
<comment type="caution">
    <text evidence="2">The sequence shown here is derived from an EMBL/GenBank/DDBJ whole genome shotgun (WGS) entry which is preliminary data.</text>
</comment>
<evidence type="ECO:0000256" key="1">
    <source>
        <dbReference type="SAM" id="MobiDB-lite"/>
    </source>
</evidence>
<feature type="region of interest" description="Disordered" evidence="1">
    <location>
        <begin position="1"/>
        <end position="23"/>
    </location>
</feature>
<name>A0AAN8XKD0_HALRR</name>
<feature type="non-terminal residue" evidence="2">
    <location>
        <position position="82"/>
    </location>
</feature>
<keyword evidence="3" id="KW-1185">Reference proteome</keyword>
<reference evidence="2 3" key="1">
    <citation type="submission" date="2023-11" db="EMBL/GenBank/DDBJ databases">
        <title>Halocaridina rubra genome assembly.</title>
        <authorList>
            <person name="Smith C."/>
        </authorList>
    </citation>
    <scope>NUCLEOTIDE SEQUENCE [LARGE SCALE GENOMIC DNA]</scope>
    <source>
        <strain evidence="2">EP-1</strain>
        <tissue evidence="2">Whole</tissue>
    </source>
</reference>
<proteinExistence type="predicted"/>
<gene>
    <name evidence="2" type="ORF">SK128_018654</name>
</gene>
<accession>A0AAN8XKD0</accession>
<feature type="non-terminal residue" evidence="2">
    <location>
        <position position="1"/>
    </location>
</feature>
<organism evidence="2 3">
    <name type="scientific">Halocaridina rubra</name>
    <name type="common">Hawaiian red shrimp</name>
    <dbReference type="NCBI Taxonomy" id="373956"/>
    <lineage>
        <taxon>Eukaryota</taxon>
        <taxon>Metazoa</taxon>
        <taxon>Ecdysozoa</taxon>
        <taxon>Arthropoda</taxon>
        <taxon>Crustacea</taxon>
        <taxon>Multicrustacea</taxon>
        <taxon>Malacostraca</taxon>
        <taxon>Eumalacostraca</taxon>
        <taxon>Eucarida</taxon>
        <taxon>Decapoda</taxon>
        <taxon>Pleocyemata</taxon>
        <taxon>Caridea</taxon>
        <taxon>Atyoidea</taxon>
        <taxon>Atyidae</taxon>
        <taxon>Halocaridina</taxon>
    </lineage>
</organism>
<evidence type="ECO:0000313" key="3">
    <source>
        <dbReference type="Proteomes" id="UP001381693"/>
    </source>
</evidence>
<dbReference type="Proteomes" id="UP001381693">
    <property type="component" value="Unassembled WGS sequence"/>
</dbReference>
<sequence length="82" mass="9724">EDNLVPIGIGVHEHEPEGPPYNPKDIDPQEMMAEVMDRHDKYFNKHFAPTRIEQQRTEAQGKWENLIQRYRNKLSLNPNELE</sequence>
<dbReference type="AlphaFoldDB" id="A0AAN8XKD0"/>